<dbReference type="SUPFAM" id="SSF47954">
    <property type="entry name" value="Cyclin-like"/>
    <property type="match status" value="1"/>
</dbReference>
<dbReference type="OrthoDB" id="5590282at2759"/>
<protein>
    <submittedName>
        <fullName evidence="6">Cyclin, N-terminal domain containing protein</fullName>
    </submittedName>
</protein>
<accession>A2EEG0</accession>
<gene>
    <name evidence="6" type="ORF">TVAG_486130</name>
</gene>
<dbReference type="GO" id="GO:0005737">
    <property type="term" value="C:cytoplasm"/>
    <property type="evidence" value="ECO:0000318"/>
    <property type="project" value="GO_Central"/>
</dbReference>
<dbReference type="VEuPathDB" id="TrichDB:TVAG_486130"/>
<dbReference type="InParanoid" id="A2EEG0"/>
<organism evidence="6 7">
    <name type="scientific">Trichomonas vaginalis (strain ATCC PRA-98 / G3)</name>
    <dbReference type="NCBI Taxonomy" id="412133"/>
    <lineage>
        <taxon>Eukaryota</taxon>
        <taxon>Metamonada</taxon>
        <taxon>Parabasalia</taxon>
        <taxon>Trichomonadida</taxon>
        <taxon>Trichomonadidae</taxon>
        <taxon>Trichomonas</taxon>
    </lineage>
</organism>
<reference evidence="6" key="2">
    <citation type="journal article" date="2007" name="Science">
        <title>Draft genome sequence of the sexually transmitted pathogen Trichomonas vaginalis.</title>
        <authorList>
            <person name="Carlton J.M."/>
            <person name="Hirt R.P."/>
            <person name="Silva J.C."/>
            <person name="Delcher A.L."/>
            <person name="Schatz M."/>
            <person name="Zhao Q."/>
            <person name="Wortman J.R."/>
            <person name="Bidwell S.L."/>
            <person name="Alsmark U.C.M."/>
            <person name="Besteiro S."/>
            <person name="Sicheritz-Ponten T."/>
            <person name="Noel C.J."/>
            <person name="Dacks J.B."/>
            <person name="Foster P.G."/>
            <person name="Simillion C."/>
            <person name="Van de Peer Y."/>
            <person name="Miranda-Saavedra D."/>
            <person name="Barton G.J."/>
            <person name="Westrop G.D."/>
            <person name="Mueller S."/>
            <person name="Dessi D."/>
            <person name="Fiori P.L."/>
            <person name="Ren Q."/>
            <person name="Paulsen I."/>
            <person name="Zhang H."/>
            <person name="Bastida-Corcuera F.D."/>
            <person name="Simoes-Barbosa A."/>
            <person name="Brown M.T."/>
            <person name="Hayes R.D."/>
            <person name="Mukherjee M."/>
            <person name="Okumura C.Y."/>
            <person name="Schneider R."/>
            <person name="Smith A.J."/>
            <person name="Vanacova S."/>
            <person name="Villalvazo M."/>
            <person name="Haas B.J."/>
            <person name="Pertea M."/>
            <person name="Feldblyum T.V."/>
            <person name="Utterback T.R."/>
            <person name="Shu C.L."/>
            <person name="Osoegawa K."/>
            <person name="de Jong P.J."/>
            <person name="Hrdy I."/>
            <person name="Horvathova L."/>
            <person name="Zubacova Z."/>
            <person name="Dolezal P."/>
            <person name="Malik S.B."/>
            <person name="Logsdon J.M. Jr."/>
            <person name="Henze K."/>
            <person name="Gupta A."/>
            <person name="Wang C.C."/>
            <person name="Dunne R.L."/>
            <person name="Upcroft J.A."/>
            <person name="Upcroft P."/>
            <person name="White O."/>
            <person name="Salzberg S.L."/>
            <person name="Tang P."/>
            <person name="Chiu C.-H."/>
            <person name="Lee Y.-S."/>
            <person name="Embley T.M."/>
            <person name="Coombs G.H."/>
            <person name="Mottram J.C."/>
            <person name="Tachezy J."/>
            <person name="Fraser-Liggett C.M."/>
            <person name="Johnson P.J."/>
        </authorList>
    </citation>
    <scope>NUCLEOTIDE SEQUENCE [LARGE SCALE GENOMIC DNA]</scope>
    <source>
        <strain evidence="6">G3</strain>
    </source>
</reference>
<dbReference type="PROSITE" id="PS00292">
    <property type="entry name" value="CYCLINS"/>
    <property type="match status" value="1"/>
</dbReference>
<comment type="similarity">
    <text evidence="4">Belongs to the cyclin family.</text>
</comment>
<dbReference type="PANTHER" id="PTHR10177">
    <property type="entry name" value="CYCLINS"/>
    <property type="match status" value="1"/>
</dbReference>
<dbReference type="eggNOG" id="KOG0653">
    <property type="taxonomic scope" value="Eukaryota"/>
</dbReference>
<dbReference type="InterPro" id="IPR036915">
    <property type="entry name" value="Cyclin-like_sf"/>
</dbReference>
<dbReference type="VEuPathDB" id="TrichDB:TVAGG3_0691280"/>
<dbReference type="STRING" id="5722.A2EEG0"/>
<dbReference type="GO" id="GO:0051301">
    <property type="term" value="P:cell division"/>
    <property type="evidence" value="ECO:0007669"/>
    <property type="project" value="UniProtKB-KW"/>
</dbReference>
<keyword evidence="1" id="KW-0132">Cell division</keyword>
<dbReference type="InterPro" id="IPR039361">
    <property type="entry name" value="Cyclin"/>
</dbReference>
<dbReference type="GO" id="GO:0000307">
    <property type="term" value="C:cyclin-dependent protein kinase holoenzyme complex"/>
    <property type="evidence" value="ECO:0000318"/>
    <property type="project" value="GO_Central"/>
</dbReference>
<dbReference type="KEGG" id="tva:4766877"/>
<evidence type="ECO:0000256" key="3">
    <source>
        <dbReference type="ARBA" id="ARBA00023306"/>
    </source>
</evidence>
<name>A2EEG0_TRIV3</name>
<dbReference type="InterPro" id="IPR048258">
    <property type="entry name" value="Cyclins_cyclin-box"/>
</dbReference>
<dbReference type="Pfam" id="PF00134">
    <property type="entry name" value="Cyclin_N"/>
    <property type="match status" value="1"/>
</dbReference>
<evidence type="ECO:0000256" key="4">
    <source>
        <dbReference type="RuleBase" id="RU000383"/>
    </source>
</evidence>
<dbReference type="Gene3D" id="1.10.472.10">
    <property type="entry name" value="Cyclin-like"/>
    <property type="match status" value="2"/>
</dbReference>
<evidence type="ECO:0000313" key="6">
    <source>
        <dbReference type="EMBL" id="EAY08966.1"/>
    </source>
</evidence>
<evidence type="ECO:0000313" key="7">
    <source>
        <dbReference type="Proteomes" id="UP000001542"/>
    </source>
</evidence>
<reference evidence="6" key="1">
    <citation type="submission" date="2006-10" db="EMBL/GenBank/DDBJ databases">
        <authorList>
            <person name="Amadeo P."/>
            <person name="Zhao Q."/>
            <person name="Wortman J."/>
            <person name="Fraser-Liggett C."/>
            <person name="Carlton J."/>
        </authorList>
    </citation>
    <scope>NUCLEOTIDE SEQUENCE</scope>
    <source>
        <strain evidence="6">G3</strain>
    </source>
</reference>
<keyword evidence="7" id="KW-1185">Reference proteome</keyword>
<dbReference type="InterPro" id="IPR013763">
    <property type="entry name" value="Cyclin-like_dom"/>
</dbReference>
<dbReference type="SMR" id="A2EEG0"/>
<evidence type="ECO:0000256" key="2">
    <source>
        <dbReference type="ARBA" id="ARBA00023127"/>
    </source>
</evidence>
<keyword evidence="3" id="KW-0131">Cell cycle</keyword>
<proteinExistence type="inferred from homology"/>
<dbReference type="GO" id="GO:0000082">
    <property type="term" value="P:G1/S transition of mitotic cell cycle"/>
    <property type="evidence" value="ECO:0000318"/>
    <property type="project" value="GO_Central"/>
</dbReference>
<dbReference type="InterPro" id="IPR006671">
    <property type="entry name" value="Cyclin_N"/>
</dbReference>
<dbReference type="GO" id="GO:0005634">
    <property type="term" value="C:nucleus"/>
    <property type="evidence" value="ECO:0000318"/>
    <property type="project" value="GO_Central"/>
</dbReference>
<dbReference type="Proteomes" id="UP000001542">
    <property type="component" value="Unassembled WGS sequence"/>
</dbReference>
<dbReference type="FunFam" id="1.10.472.10:FF:000089">
    <property type="entry name" value="Cyclin, N-terminal domain containing protein"/>
    <property type="match status" value="1"/>
</dbReference>
<feature type="domain" description="Cyclin-like" evidence="5">
    <location>
        <begin position="106"/>
        <end position="195"/>
    </location>
</feature>
<evidence type="ECO:0000256" key="1">
    <source>
        <dbReference type="ARBA" id="ARBA00022618"/>
    </source>
</evidence>
<dbReference type="EMBL" id="DS113367">
    <property type="protein sequence ID" value="EAY08966.1"/>
    <property type="molecule type" value="Genomic_DNA"/>
</dbReference>
<evidence type="ECO:0000259" key="5">
    <source>
        <dbReference type="SMART" id="SM00385"/>
    </source>
</evidence>
<dbReference type="SMART" id="SM00385">
    <property type="entry name" value="CYCLIN"/>
    <property type="match status" value="1"/>
</dbReference>
<keyword evidence="2 4" id="KW-0195">Cyclin</keyword>
<dbReference type="GO" id="GO:0016538">
    <property type="term" value="F:cyclin-dependent protein serine/threonine kinase regulator activity"/>
    <property type="evidence" value="ECO:0000318"/>
    <property type="project" value="GO_Central"/>
</dbReference>
<dbReference type="AlphaFoldDB" id="A2EEG0"/>
<sequence length="230" mass="26588">MIENQSVDFLNSTNASFSEASNLTSSFIACGEDQPLFVFQQESQNPNHEQRFKNKECPIGDPRNILDVTQYQHIIYRSLCQNELEIKRNFFIQDEINFLDRGVAFDSMSHVHYRLNMGTNGLYIAFGIMDKYMTTHQLPRSKLKLYCNAAVFIGSKVEDYRPPRVRDLIRMADHCFGGNTFSSRELYEAEHDLLATIGFNITFGTPLLYMTQLMRISGHNTENILIARYN</sequence>